<gene>
    <name evidence="3" type="ORF">KBB96_05340</name>
</gene>
<dbReference type="KEGG" id="lamb:KBB96_05340"/>
<keyword evidence="2" id="KW-1133">Transmembrane helix</keyword>
<dbReference type="RefSeq" id="WP_211633168.1">
    <property type="nucleotide sequence ID" value="NZ_CP073100.1"/>
</dbReference>
<feature type="region of interest" description="Disordered" evidence="1">
    <location>
        <begin position="51"/>
        <end position="86"/>
    </location>
</feature>
<feature type="transmembrane region" description="Helical" evidence="2">
    <location>
        <begin position="12"/>
        <end position="32"/>
    </location>
</feature>
<evidence type="ECO:0000256" key="1">
    <source>
        <dbReference type="SAM" id="MobiDB-lite"/>
    </source>
</evidence>
<reference evidence="3" key="1">
    <citation type="submission" date="2021-04" db="EMBL/GenBank/DDBJ databases">
        <title>Luteolibacter sp. 32A isolated from the skin of an Anderson's salamander (Ambystoma andersonii).</title>
        <authorList>
            <person name="Spergser J."/>
            <person name="Busse H.-J."/>
        </authorList>
    </citation>
    <scope>NUCLEOTIDE SEQUENCE</scope>
    <source>
        <strain evidence="3">32A</strain>
    </source>
</reference>
<feature type="compositionally biased region" description="Basic and acidic residues" evidence="1">
    <location>
        <begin position="54"/>
        <end position="66"/>
    </location>
</feature>
<keyword evidence="2" id="KW-0472">Membrane</keyword>
<organism evidence="3 4">
    <name type="scientific">Luteolibacter ambystomatis</name>
    <dbReference type="NCBI Taxonomy" id="2824561"/>
    <lineage>
        <taxon>Bacteria</taxon>
        <taxon>Pseudomonadati</taxon>
        <taxon>Verrucomicrobiota</taxon>
        <taxon>Verrucomicrobiia</taxon>
        <taxon>Verrucomicrobiales</taxon>
        <taxon>Verrucomicrobiaceae</taxon>
        <taxon>Luteolibacter</taxon>
    </lineage>
</organism>
<keyword evidence="4" id="KW-1185">Reference proteome</keyword>
<evidence type="ECO:0000313" key="3">
    <source>
        <dbReference type="EMBL" id="QUE52316.1"/>
    </source>
</evidence>
<dbReference type="EMBL" id="CP073100">
    <property type="protein sequence ID" value="QUE52316.1"/>
    <property type="molecule type" value="Genomic_DNA"/>
</dbReference>
<evidence type="ECO:0000256" key="2">
    <source>
        <dbReference type="SAM" id="Phobius"/>
    </source>
</evidence>
<dbReference type="Proteomes" id="UP000676169">
    <property type="component" value="Chromosome"/>
</dbReference>
<accession>A0A975PGJ7</accession>
<keyword evidence="2" id="KW-0812">Transmembrane</keyword>
<evidence type="ECO:0000313" key="4">
    <source>
        <dbReference type="Proteomes" id="UP000676169"/>
    </source>
</evidence>
<proteinExistence type="predicted"/>
<dbReference type="AlphaFoldDB" id="A0A975PGJ7"/>
<protein>
    <submittedName>
        <fullName evidence="3">Uncharacterized protein</fullName>
    </submittedName>
</protein>
<feature type="compositionally biased region" description="Pro residues" evidence="1">
    <location>
        <begin position="67"/>
        <end position="76"/>
    </location>
</feature>
<sequence length="86" mass="9771">MGWDHLTAADGFAFAMLAVIAASFGVLLALFLSMRRQARRRDSQVDELLQELEAAEKKTQADKENPEPPPSPPPWERPPDWWKDPK</sequence>
<name>A0A975PGJ7_9BACT</name>
<feature type="compositionally biased region" description="Basic and acidic residues" evidence="1">
    <location>
        <begin position="77"/>
        <end position="86"/>
    </location>
</feature>